<organism evidence="1 2">
    <name type="scientific">Operophtera brumata</name>
    <name type="common">Winter moth</name>
    <name type="synonym">Phalaena brumata</name>
    <dbReference type="NCBI Taxonomy" id="104452"/>
    <lineage>
        <taxon>Eukaryota</taxon>
        <taxon>Metazoa</taxon>
        <taxon>Ecdysozoa</taxon>
        <taxon>Arthropoda</taxon>
        <taxon>Hexapoda</taxon>
        <taxon>Insecta</taxon>
        <taxon>Pterygota</taxon>
        <taxon>Neoptera</taxon>
        <taxon>Endopterygota</taxon>
        <taxon>Lepidoptera</taxon>
        <taxon>Glossata</taxon>
        <taxon>Ditrysia</taxon>
        <taxon>Geometroidea</taxon>
        <taxon>Geometridae</taxon>
        <taxon>Larentiinae</taxon>
        <taxon>Operophtera</taxon>
    </lineage>
</organism>
<evidence type="ECO:0000313" key="1">
    <source>
        <dbReference type="EMBL" id="KOB64274.1"/>
    </source>
</evidence>
<name>A0A0L7KMV1_OPEBR</name>
<evidence type="ECO:0000313" key="2">
    <source>
        <dbReference type="Proteomes" id="UP000037510"/>
    </source>
</evidence>
<gene>
    <name evidence="1" type="ORF">OBRU01_24302</name>
</gene>
<dbReference type="EMBL" id="JTDY01008948">
    <property type="protein sequence ID" value="KOB64274.1"/>
    <property type="molecule type" value="Genomic_DNA"/>
</dbReference>
<keyword evidence="2" id="KW-1185">Reference proteome</keyword>
<proteinExistence type="predicted"/>
<reference evidence="1 2" key="1">
    <citation type="journal article" date="2015" name="Genome Biol. Evol.">
        <title>The genome of winter moth (Operophtera brumata) provides a genomic perspective on sexual dimorphism and phenology.</title>
        <authorList>
            <person name="Derks M.F."/>
            <person name="Smit S."/>
            <person name="Salis L."/>
            <person name="Schijlen E."/>
            <person name="Bossers A."/>
            <person name="Mateman C."/>
            <person name="Pijl A.S."/>
            <person name="de Ridder D."/>
            <person name="Groenen M.A."/>
            <person name="Visser M.E."/>
            <person name="Megens H.J."/>
        </authorList>
    </citation>
    <scope>NUCLEOTIDE SEQUENCE [LARGE SCALE GENOMIC DNA]</scope>
    <source>
        <strain evidence="1">WM2013NL</strain>
        <tissue evidence="1">Head and thorax</tissue>
    </source>
</reference>
<dbReference type="Proteomes" id="UP000037510">
    <property type="component" value="Unassembled WGS sequence"/>
</dbReference>
<comment type="caution">
    <text evidence="1">The sequence shown here is derived from an EMBL/GenBank/DDBJ whole genome shotgun (WGS) entry which is preliminary data.</text>
</comment>
<sequence>MQRAVGIIDIVNTQANNAQQLDVHISIIYQLWRCYRDTDDKSEKHPGRGCSATSRNKRSHQGYIMLMDLLFVPKLFETDCVSLVYVQLVQLDAHGSVTGIALDVLLSL</sequence>
<accession>A0A0L7KMV1</accession>
<protein>
    <submittedName>
        <fullName evidence="1">Putative DNA-mediated transposase</fullName>
    </submittedName>
</protein>
<dbReference type="AlphaFoldDB" id="A0A0L7KMV1"/>